<sequence length="37" mass="4273">MMRTLLVTLITSQPRPGRDRGRRPLQHSSHQHLAVEP</sequence>
<evidence type="ECO:0000313" key="2">
    <source>
        <dbReference type="EMBL" id="KMS93287.1"/>
    </source>
</evidence>
<name>A0A0J8B044_BETVV</name>
<accession>A0A0J8B044</accession>
<protein>
    <submittedName>
        <fullName evidence="2">Uncharacterized protein</fullName>
    </submittedName>
</protein>
<gene>
    <name evidence="2" type="ORF">BVRB_033000</name>
</gene>
<proteinExistence type="predicted"/>
<dbReference type="Proteomes" id="UP000035740">
    <property type="component" value="Unassembled WGS sequence"/>
</dbReference>
<dbReference type="AlphaFoldDB" id="A0A0J8B044"/>
<feature type="region of interest" description="Disordered" evidence="1">
    <location>
        <begin position="1"/>
        <end position="37"/>
    </location>
</feature>
<dbReference type="Gramene" id="KMS93287">
    <property type="protein sequence ID" value="KMS93287"/>
    <property type="gene ID" value="BVRB_033000"/>
</dbReference>
<dbReference type="EMBL" id="KQ104576">
    <property type="protein sequence ID" value="KMS93287.1"/>
    <property type="molecule type" value="Genomic_DNA"/>
</dbReference>
<reference evidence="2 3" key="1">
    <citation type="journal article" date="2014" name="Nature">
        <title>The genome of the recently domesticated crop plant sugar beet (Beta vulgaris).</title>
        <authorList>
            <person name="Dohm J.C."/>
            <person name="Minoche A.E."/>
            <person name="Holtgrawe D."/>
            <person name="Capella-Gutierrez S."/>
            <person name="Zakrzewski F."/>
            <person name="Tafer H."/>
            <person name="Rupp O."/>
            <person name="Sorensen T.R."/>
            <person name="Stracke R."/>
            <person name="Reinhardt R."/>
            <person name="Goesmann A."/>
            <person name="Kraft T."/>
            <person name="Schulz B."/>
            <person name="Stadler P.F."/>
            <person name="Schmidt T."/>
            <person name="Gabaldon T."/>
            <person name="Lehrach H."/>
            <person name="Weisshaar B."/>
            <person name="Himmelbauer H."/>
        </authorList>
    </citation>
    <scope>NUCLEOTIDE SEQUENCE [LARGE SCALE GENOMIC DNA]</scope>
    <source>
        <tissue evidence="2">Taproot</tissue>
    </source>
</reference>
<evidence type="ECO:0000256" key="1">
    <source>
        <dbReference type="SAM" id="MobiDB-lite"/>
    </source>
</evidence>
<organism evidence="2 3">
    <name type="scientific">Beta vulgaris subsp. vulgaris</name>
    <name type="common">Beet</name>
    <dbReference type="NCBI Taxonomy" id="3555"/>
    <lineage>
        <taxon>Eukaryota</taxon>
        <taxon>Viridiplantae</taxon>
        <taxon>Streptophyta</taxon>
        <taxon>Embryophyta</taxon>
        <taxon>Tracheophyta</taxon>
        <taxon>Spermatophyta</taxon>
        <taxon>Magnoliopsida</taxon>
        <taxon>eudicotyledons</taxon>
        <taxon>Gunneridae</taxon>
        <taxon>Pentapetalae</taxon>
        <taxon>Caryophyllales</taxon>
        <taxon>Chenopodiaceae</taxon>
        <taxon>Betoideae</taxon>
        <taxon>Beta</taxon>
    </lineage>
</organism>
<keyword evidence="3" id="KW-1185">Reference proteome</keyword>
<evidence type="ECO:0000313" key="3">
    <source>
        <dbReference type="Proteomes" id="UP000035740"/>
    </source>
</evidence>